<keyword evidence="2 4" id="KW-0805">Transcription regulation</keyword>
<dbReference type="Pfam" id="PF02357">
    <property type="entry name" value="NusG"/>
    <property type="match status" value="1"/>
</dbReference>
<dbReference type="InterPro" id="IPR036735">
    <property type="entry name" value="NGN_dom_sf"/>
</dbReference>
<keyword evidence="7" id="KW-1185">Reference proteome</keyword>
<keyword evidence="4" id="KW-0806">Transcription termination</keyword>
<dbReference type="InterPro" id="IPR006645">
    <property type="entry name" value="NGN-like_dom"/>
</dbReference>
<dbReference type="SMART" id="SM00738">
    <property type="entry name" value="NGN"/>
    <property type="match status" value="1"/>
</dbReference>
<protein>
    <recommendedName>
        <fullName evidence="4">Transcription termination/antitermination protein NusG</fullName>
    </recommendedName>
</protein>
<evidence type="ECO:0000256" key="1">
    <source>
        <dbReference type="ARBA" id="ARBA00022814"/>
    </source>
</evidence>
<dbReference type="CDD" id="cd06091">
    <property type="entry name" value="KOW_NusG"/>
    <property type="match status" value="1"/>
</dbReference>
<evidence type="ECO:0000259" key="5">
    <source>
        <dbReference type="SMART" id="SM00738"/>
    </source>
</evidence>
<name>A0ABW5U4F3_9RHOB</name>
<dbReference type="InterPro" id="IPR001062">
    <property type="entry name" value="Transcrpt_antiterm_NusG"/>
</dbReference>
<dbReference type="Gene3D" id="3.30.70.940">
    <property type="entry name" value="NusG, N-terminal domain"/>
    <property type="match status" value="1"/>
</dbReference>
<dbReference type="PANTHER" id="PTHR30265">
    <property type="entry name" value="RHO-INTERACTING TRANSCRIPTION TERMINATION FACTOR NUSG"/>
    <property type="match status" value="1"/>
</dbReference>
<dbReference type="RefSeq" id="WP_386373381.1">
    <property type="nucleotide sequence ID" value="NZ_JBHUMP010000005.1"/>
</dbReference>
<organism evidence="6 7">
    <name type="scientific">Sulfitobacter aestuarii</name>
    <dbReference type="NCBI Taxonomy" id="2161676"/>
    <lineage>
        <taxon>Bacteria</taxon>
        <taxon>Pseudomonadati</taxon>
        <taxon>Pseudomonadota</taxon>
        <taxon>Alphaproteobacteria</taxon>
        <taxon>Rhodobacterales</taxon>
        <taxon>Roseobacteraceae</taxon>
        <taxon>Sulfitobacter</taxon>
    </lineage>
</organism>
<comment type="similarity">
    <text evidence="4">Belongs to the NusG family.</text>
</comment>
<dbReference type="InterPro" id="IPR043425">
    <property type="entry name" value="NusG-like"/>
</dbReference>
<proteinExistence type="inferred from homology"/>
<comment type="function">
    <text evidence="4">Participates in transcription elongation, termination and antitermination.</text>
</comment>
<evidence type="ECO:0000313" key="7">
    <source>
        <dbReference type="Proteomes" id="UP001597474"/>
    </source>
</evidence>
<dbReference type="PRINTS" id="PR00338">
    <property type="entry name" value="NUSGTNSCPFCT"/>
</dbReference>
<dbReference type="PANTHER" id="PTHR30265:SF7">
    <property type="entry name" value="TRANSCRIPTION ANTITERMINATION PROTEIN RFAH"/>
    <property type="match status" value="1"/>
</dbReference>
<evidence type="ECO:0000256" key="4">
    <source>
        <dbReference type="RuleBase" id="RU000538"/>
    </source>
</evidence>
<comment type="caution">
    <text evidence="6">The sequence shown here is derived from an EMBL/GenBank/DDBJ whole genome shotgun (WGS) entry which is preliminary data.</text>
</comment>
<dbReference type="SUPFAM" id="SSF50104">
    <property type="entry name" value="Translation proteins SH3-like domain"/>
    <property type="match status" value="1"/>
</dbReference>
<accession>A0ABW5U4F3</accession>
<keyword evidence="1 4" id="KW-0889">Transcription antitermination</keyword>
<feature type="domain" description="NusG-like N-terminal" evidence="5">
    <location>
        <begin position="10"/>
        <end position="96"/>
    </location>
</feature>
<gene>
    <name evidence="6" type="ORF">ACFSUD_08485</name>
</gene>
<evidence type="ECO:0000256" key="2">
    <source>
        <dbReference type="ARBA" id="ARBA00023015"/>
    </source>
</evidence>
<evidence type="ECO:0000313" key="6">
    <source>
        <dbReference type="EMBL" id="MFD2739602.1"/>
    </source>
</evidence>
<sequence>MSAHAVMAEAENWFVAQLKPNGLTLAERNLARQGFAHFAPRRRETSLRGGIRSVSSKPLFPGYIFVQFDPRRPGWTAINATRGITRLLLNDLRNPRGLPGQFMAGLRARCDDGQMLESSDLSAGDRIRVISGPFAEIVSTVEQLGKDQRIGLLIDLMGQKVRVKLPAHSVEKLTG</sequence>
<dbReference type="InterPro" id="IPR008991">
    <property type="entry name" value="Translation_prot_SH3-like_sf"/>
</dbReference>
<dbReference type="Proteomes" id="UP001597474">
    <property type="component" value="Unassembled WGS sequence"/>
</dbReference>
<evidence type="ECO:0000256" key="3">
    <source>
        <dbReference type="ARBA" id="ARBA00023163"/>
    </source>
</evidence>
<dbReference type="SUPFAM" id="SSF82679">
    <property type="entry name" value="N-utilization substance G protein NusG, N-terminal domain"/>
    <property type="match status" value="1"/>
</dbReference>
<keyword evidence="3 4" id="KW-0804">Transcription</keyword>
<reference evidence="7" key="1">
    <citation type="journal article" date="2019" name="Int. J. Syst. Evol. Microbiol.">
        <title>The Global Catalogue of Microorganisms (GCM) 10K type strain sequencing project: providing services to taxonomists for standard genome sequencing and annotation.</title>
        <authorList>
            <consortium name="The Broad Institute Genomics Platform"/>
            <consortium name="The Broad Institute Genome Sequencing Center for Infectious Disease"/>
            <person name="Wu L."/>
            <person name="Ma J."/>
        </authorList>
    </citation>
    <scope>NUCLEOTIDE SEQUENCE [LARGE SCALE GENOMIC DNA]</scope>
    <source>
        <strain evidence="7">TISTR 2562</strain>
    </source>
</reference>
<dbReference type="EMBL" id="JBHUMP010000005">
    <property type="protein sequence ID" value="MFD2739602.1"/>
    <property type="molecule type" value="Genomic_DNA"/>
</dbReference>